<evidence type="ECO:0000313" key="5">
    <source>
        <dbReference type="Proteomes" id="UP000245702"/>
    </source>
</evidence>
<dbReference type="RefSeq" id="WP_075754087.1">
    <property type="nucleotide sequence ID" value="NZ_CP146991.1"/>
</dbReference>
<evidence type="ECO:0000313" key="4">
    <source>
        <dbReference type="EMBL" id="CVK20686.1"/>
    </source>
</evidence>
<reference evidence="4 5" key="1">
    <citation type="submission" date="2016-01" db="EMBL/GenBank/DDBJ databases">
        <authorList>
            <person name="Brown R."/>
        </authorList>
    </citation>
    <scope>NUCLEOTIDE SEQUENCE [LARGE SCALE GENOMIC DNA]</scope>
    <source>
        <strain evidence="4">Sporomusa sphaeroides DSM 2875</strain>
    </source>
</reference>
<accession>A0ABP2CA23</accession>
<sequence>MSDYTTDKATILVVDDMEVNRLILQEILADSYEIQQAADGLEAVTKLITCIQKPQLVLLDIMMPEMDGFEVLRFMKTDPVLQKIPVIFITAANEETNEIRGLNAGAVDYIAKPFNPKVVRLRAATHIELMRYREKLEDLVDAKANELVATKEIFLETMANLIEYRSLESGEHVKRTRELTQLLIMELLKKQTYRQQLIDCDYSVLIKAVPLHDIGKIGIPDNILLKPGRLTPEEFAVIKTHTVIGSEIIKSLLVSGEDVYLSHCYDICRFHHERWDGNGYPANLAGTDIPLSARIVAVVDVYDALVSERCYKRAHTHEEALTIIREASGTQFDPNIVNALLQIEDQFKRHSS</sequence>
<dbReference type="PANTHER" id="PTHR45228">
    <property type="entry name" value="CYCLIC DI-GMP PHOSPHODIESTERASE TM_0186-RELATED"/>
    <property type="match status" value="1"/>
</dbReference>
<proteinExistence type="predicted"/>
<dbReference type="InterPro" id="IPR037522">
    <property type="entry name" value="HD_GYP_dom"/>
</dbReference>
<dbReference type="SMART" id="SM00471">
    <property type="entry name" value="HDc"/>
    <property type="match status" value="1"/>
</dbReference>
<evidence type="ECO:0000256" key="1">
    <source>
        <dbReference type="PROSITE-ProRule" id="PRU00169"/>
    </source>
</evidence>
<dbReference type="Proteomes" id="UP000245702">
    <property type="component" value="Unassembled WGS sequence"/>
</dbReference>
<dbReference type="GO" id="GO:0071111">
    <property type="term" value="F:cyclic-guanylate-specific phosphodiesterase activity"/>
    <property type="evidence" value="ECO:0007669"/>
    <property type="project" value="UniProtKB-EC"/>
</dbReference>
<dbReference type="SUPFAM" id="SSF109604">
    <property type="entry name" value="HD-domain/PDEase-like"/>
    <property type="match status" value="1"/>
</dbReference>
<feature type="domain" description="HD-GYP" evidence="3">
    <location>
        <begin position="147"/>
        <end position="352"/>
    </location>
</feature>
<evidence type="ECO:0000259" key="3">
    <source>
        <dbReference type="PROSITE" id="PS51832"/>
    </source>
</evidence>
<name>A0ABP2CA23_9FIRM</name>
<keyword evidence="4" id="KW-0378">Hydrolase</keyword>
<dbReference type="PANTHER" id="PTHR45228:SF1">
    <property type="entry name" value="CYCLIC DI-GMP PHOSPHODIESTERASE TM_0186"/>
    <property type="match status" value="1"/>
</dbReference>
<dbReference type="PROSITE" id="PS50110">
    <property type="entry name" value="RESPONSE_REGULATORY"/>
    <property type="match status" value="1"/>
</dbReference>
<dbReference type="EMBL" id="FCOW01000022">
    <property type="protein sequence ID" value="CVK20686.1"/>
    <property type="molecule type" value="Genomic_DNA"/>
</dbReference>
<feature type="modified residue" description="4-aspartylphosphate" evidence="1">
    <location>
        <position position="60"/>
    </location>
</feature>
<dbReference type="SMART" id="SM00448">
    <property type="entry name" value="REC"/>
    <property type="match status" value="1"/>
</dbReference>
<dbReference type="SUPFAM" id="SSF52172">
    <property type="entry name" value="CheY-like"/>
    <property type="match status" value="1"/>
</dbReference>
<feature type="domain" description="Response regulatory" evidence="2">
    <location>
        <begin position="10"/>
        <end position="127"/>
    </location>
</feature>
<organism evidence="4 5">
    <name type="scientific">Sporomusa sphaeroides DSM 2875</name>
    <dbReference type="NCBI Taxonomy" id="1337886"/>
    <lineage>
        <taxon>Bacteria</taxon>
        <taxon>Bacillati</taxon>
        <taxon>Bacillota</taxon>
        <taxon>Negativicutes</taxon>
        <taxon>Selenomonadales</taxon>
        <taxon>Sporomusaceae</taxon>
        <taxon>Sporomusa</taxon>
    </lineage>
</organism>
<dbReference type="InterPro" id="IPR052020">
    <property type="entry name" value="Cyclic_di-GMP/3'3'-cGAMP_PDE"/>
</dbReference>
<dbReference type="Gene3D" id="1.10.3210.10">
    <property type="entry name" value="Hypothetical protein af1432"/>
    <property type="match status" value="1"/>
</dbReference>
<keyword evidence="1" id="KW-0597">Phosphoprotein</keyword>
<dbReference type="CDD" id="cd00077">
    <property type="entry name" value="HDc"/>
    <property type="match status" value="1"/>
</dbReference>
<dbReference type="PROSITE" id="PS51832">
    <property type="entry name" value="HD_GYP"/>
    <property type="match status" value="1"/>
</dbReference>
<gene>
    <name evidence="4" type="primary">rpfG_16</name>
    <name evidence="4" type="ORF">SSPH_03354</name>
</gene>
<keyword evidence="5" id="KW-1185">Reference proteome</keyword>
<dbReference type="Pfam" id="PF13487">
    <property type="entry name" value="HD_5"/>
    <property type="match status" value="1"/>
</dbReference>
<dbReference type="Gene3D" id="3.40.50.2300">
    <property type="match status" value="1"/>
</dbReference>
<comment type="caution">
    <text evidence="4">The sequence shown here is derived from an EMBL/GenBank/DDBJ whole genome shotgun (WGS) entry which is preliminary data.</text>
</comment>
<dbReference type="InterPro" id="IPR011006">
    <property type="entry name" value="CheY-like_superfamily"/>
</dbReference>
<dbReference type="Pfam" id="PF00072">
    <property type="entry name" value="Response_reg"/>
    <property type="match status" value="1"/>
</dbReference>
<dbReference type="InterPro" id="IPR001789">
    <property type="entry name" value="Sig_transdc_resp-reg_receiver"/>
</dbReference>
<evidence type="ECO:0000259" key="2">
    <source>
        <dbReference type="PROSITE" id="PS50110"/>
    </source>
</evidence>
<dbReference type="EC" id="3.1.4.52" evidence="4"/>
<protein>
    <submittedName>
        <fullName evidence="4">Cyclic di-GMP phosphodiesterase response regulator RpfG</fullName>
        <ecNumber evidence="4">3.1.4.52</ecNumber>
    </submittedName>
</protein>
<dbReference type="InterPro" id="IPR003607">
    <property type="entry name" value="HD/PDEase_dom"/>
</dbReference>